<proteinExistence type="predicted"/>
<gene>
    <name evidence="2" type="ORF">HA331_00115</name>
</gene>
<reference evidence="2" key="1">
    <citation type="journal article" date="2020" name="bioRxiv">
        <title>A rank-normalized archaeal taxonomy based on genome phylogeny resolves widespread incomplete and uneven classifications.</title>
        <authorList>
            <person name="Rinke C."/>
            <person name="Chuvochina M."/>
            <person name="Mussig A.J."/>
            <person name="Chaumeil P.-A."/>
            <person name="Waite D.W."/>
            <person name="Whitman W.B."/>
            <person name="Parks D.H."/>
            <person name="Hugenholtz P."/>
        </authorList>
    </citation>
    <scope>NUCLEOTIDE SEQUENCE</scope>
    <source>
        <strain evidence="2">UBA8834</strain>
    </source>
</reference>
<evidence type="ECO:0000313" key="3">
    <source>
        <dbReference type="Proteomes" id="UP000617544"/>
    </source>
</evidence>
<evidence type="ECO:0000256" key="1">
    <source>
        <dbReference type="SAM" id="Phobius"/>
    </source>
</evidence>
<dbReference type="RefSeq" id="WP_010884706.1">
    <property type="nucleotide sequence ID" value="NZ_DUJN01000001.1"/>
</dbReference>
<accession>A0A832T4P2</accession>
<organism evidence="2 3">
    <name type="scientific">Pyrococcus horikoshii</name>
    <dbReference type="NCBI Taxonomy" id="53953"/>
    <lineage>
        <taxon>Archaea</taxon>
        <taxon>Methanobacteriati</taxon>
        <taxon>Methanobacteriota</taxon>
        <taxon>Thermococci</taxon>
        <taxon>Thermococcales</taxon>
        <taxon>Thermococcaceae</taxon>
        <taxon>Pyrococcus</taxon>
    </lineage>
</organism>
<keyword evidence="1" id="KW-1133">Transmembrane helix</keyword>
<keyword evidence="1" id="KW-0812">Transmembrane</keyword>
<comment type="caution">
    <text evidence="2">The sequence shown here is derived from an EMBL/GenBank/DDBJ whole genome shotgun (WGS) entry which is preliminary data.</text>
</comment>
<dbReference type="EMBL" id="DUJN01000001">
    <property type="protein sequence ID" value="HII60181.1"/>
    <property type="molecule type" value="Genomic_DNA"/>
</dbReference>
<name>A0A832T4P2_PYRHR</name>
<keyword evidence="1" id="KW-0472">Membrane</keyword>
<protein>
    <submittedName>
        <fullName evidence="2">Uncharacterized protein</fullName>
    </submittedName>
</protein>
<feature type="transmembrane region" description="Helical" evidence="1">
    <location>
        <begin position="14"/>
        <end position="30"/>
    </location>
</feature>
<sequence length="90" mass="10265">MILSGLLLLLKPEIGFLALLGCLLLVGLFKRTCNTTNKLCTLALYIPSLLLVILYKTPLALVYAIPTLWLHMEIKELEEIKYRRKEYNAS</sequence>
<dbReference type="AlphaFoldDB" id="A0A832T4P2"/>
<evidence type="ECO:0000313" key="2">
    <source>
        <dbReference type="EMBL" id="HII60181.1"/>
    </source>
</evidence>
<dbReference type="Proteomes" id="UP000617544">
    <property type="component" value="Unassembled WGS sequence"/>
</dbReference>
<feature type="transmembrane region" description="Helical" evidence="1">
    <location>
        <begin position="42"/>
        <end position="65"/>
    </location>
</feature>
<dbReference type="GeneID" id="1442940"/>